<dbReference type="EMBL" id="AWWV01007326">
    <property type="protein sequence ID" value="OMO96920.1"/>
    <property type="molecule type" value="Genomic_DNA"/>
</dbReference>
<name>A0A1R3JQ40_COCAP</name>
<dbReference type="Proteomes" id="UP000188268">
    <property type="component" value="Unassembled WGS sequence"/>
</dbReference>
<protein>
    <submittedName>
        <fullName evidence="1">Uncharacterized protein</fullName>
    </submittedName>
</protein>
<organism evidence="1 2">
    <name type="scientific">Corchorus capsularis</name>
    <name type="common">Jute</name>
    <dbReference type="NCBI Taxonomy" id="210143"/>
    <lineage>
        <taxon>Eukaryota</taxon>
        <taxon>Viridiplantae</taxon>
        <taxon>Streptophyta</taxon>
        <taxon>Embryophyta</taxon>
        <taxon>Tracheophyta</taxon>
        <taxon>Spermatophyta</taxon>
        <taxon>Magnoliopsida</taxon>
        <taxon>eudicotyledons</taxon>
        <taxon>Gunneridae</taxon>
        <taxon>Pentapetalae</taxon>
        <taxon>rosids</taxon>
        <taxon>malvids</taxon>
        <taxon>Malvales</taxon>
        <taxon>Malvaceae</taxon>
        <taxon>Grewioideae</taxon>
        <taxon>Apeibeae</taxon>
        <taxon>Corchorus</taxon>
    </lineage>
</organism>
<keyword evidence="2" id="KW-1185">Reference proteome</keyword>
<evidence type="ECO:0000313" key="1">
    <source>
        <dbReference type="EMBL" id="OMO96920.1"/>
    </source>
</evidence>
<dbReference type="AlphaFoldDB" id="A0A1R3JQ40"/>
<dbReference type="STRING" id="210143.A0A1R3JQ40"/>
<dbReference type="OrthoDB" id="10417659at2759"/>
<accession>A0A1R3JQ40</accession>
<gene>
    <name evidence="1" type="ORF">CCACVL1_04740</name>
</gene>
<sequence>MSLKASRPTFLIESGLYECIEEVVKREEVLGHINELEILILVSWESKAFTSIMLMESWSYGSEGKGLFLTHELDLPSFARSRKAEIRWELRASIDFEGVAT</sequence>
<evidence type="ECO:0000313" key="2">
    <source>
        <dbReference type="Proteomes" id="UP000188268"/>
    </source>
</evidence>
<dbReference type="Gramene" id="OMO96920">
    <property type="protein sequence ID" value="OMO96920"/>
    <property type="gene ID" value="CCACVL1_04740"/>
</dbReference>
<reference evidence="1 2" key="1">
    <citation type="submission" date="2013-09" db="EMBL/GenBank/DDBJ databases">
        <title>Corchorus capsularis genome sequencing.</title>
        <authorList>
            <person name="Alam M."/>
            <person name="Haque M.S."/>
            <person name="Islam M.S."/>
            <person name="Emdad E.M."/>
            <person name="Islam M.M."/>
            <person name="Ahmed B."/>
            <person name="Halim A."/>
            <person name="Hossen Q.M.M."/>
            <person name="Hossain M.Z."/>
            <person name="Ahmed R."/>
            <person name="Khan M.M."/>
            <person name="Islam R."/>
            <person name="Rashid M.M."/>
            <person name="Khan S.A."/>
            <person name="Rahman M.S."/>
            <person name="Alam M."/>
        </authorList>
    </citation>
    <scope>NUCLEOTIDE SEQUENCE [LARGE SCALE GENOMIC DNA]</scope>
    <source>
        <strain evidence="2">cv. CVL-1</strain>
        <tissue evidence="1">Whole seedling</tissue>
    </source>
</reference>
<comment type="caution">
    <text evidence="1">The sequence shown here is derived from an EMBL/GenBank/DDBJ whole genome shotgun (WGS) entry which is preliminary data.</text>
</comment>
<proteinExistence type="predicted"/>